<comment type="caution">
    <text evidence="2">The sequence shown here is derived from an EMBL/GenBank/DDBJ whole genome shotgun (WGS) entry which is preliminary data.</text>
</comment>
<evidence type="ECO:0000313" key="3">
    <source>
        <dbReference type="Proteomes" id="UP001246244"/>
    </source>
</evidence>
<dbReference type="SUPFAM" id="SSF54593">
    <property type="entry name" value="Glyoxalase/Bleomycin resistance protein/Dihydroxybiphenyl dioxygenase"/>
    <property type="match status" value="1"/>
</dbReference>
<dbReference type="Gene3D" id="3.10.180.10">
    <property type="entry name" value="2,3-Dihydroxybiphenyl 1,2-Dioxygenase, domain 1"/>
    <property type="match status" value="1"/>
</dbReference>
<evidence type="ECO:0000313" key="2">
    <source>
        <dbReference type="EMBL" id="MDR7665978.1"/>
    </source>
</evidence>
<dbReference type="InterPro" id="IPR004360">
    <property type="entry name" value="Glyas_Fos-R_dOase_dom"/>
</dbReference>
<dbReference type="RefSeq" id="WP_310576004.1">
    <property type="nucleotide sequence ID" value="NZ_JAVKPK010000033.1"/>
</dbReference>
<accession>A0ABU2D1Y5</accession>
<organism evidence="2 3">
    <name type="scientific">Methanosarcina baikalica</name>
    <dbReference type="NCBI Taxonomy" id="3073890"/>
    <lineage>
        <taxon>Archaea</taxon>
        <taxon>Methanobacteriati</taxon>
        <taxon>Methanobacteriota</taxon>
        <taxon>Stenosarchaea group</taxon>
        <taxon>Methanomicrobia</taxon>
        <taxon>Methanosarcinales</taxon>
        <taxon>Methanosarcinaceae</taxon>
        <taxon>Methanosarcina</taxon>
    </lineage>
</organism>
<protein>
    <submittedName>
        <fullName evidence="2">VOC family protein</fullName>
    </submittedName>
</protein>
<feature type="domain" description="VOC" evidence="1">
    <location>
        <begin position="2"/>
        <end position="116"/>
    </location>
</feature>
<dbReference type="PROSITE" id="PS51819">
    <property type="entry name" value="VOC"/>
    <property type="match status" value="1"/>
</dbReference>
<sequence>MKILKILSRLYINDLNSALEFYEELFGTPAAMRFEIPQIGLELAQIGDILLIAGSEEALKPFRSTQATFLVDSLDEFKVYLEEKGAEILRGPTKVPTGRNITVSHPDGSVIEYVEHSKKE</sequence>
<name>A0ABU2D1Y5_9EURY</name>
<dbReference type="Pfam" id="PF00903">
    <property type="entry name" value="Glyoxalase"/>
    <property type="match status" value="1"/>
</dbReference>
<proteinExistence type="predicted"/>
<keyword evidence="3" id="KW-1185">Reference proteome</keyword>
<evidence type="ECO:0000259" key="1">
    <source>
        <dbReference type="PROSITE" id="PS51819"/>
    </source>
</evidence>
<dbReference type="Proteomes" id="UP001246244">
    <property type="component" value="Unassembled WGS sequence"/>
</dbReference>
<dbReference type="InterPro" id="IPR029068">
    <property type="entry name" value="Glyas_Bleomycin-R_OHBP_Dase"/>
</dbReference>
<dbReference type="EMBL" id="JAVKPK010000033">
    <property type="protein sequence ID" value="MDR7665978.1"/>
    <property type="molecule type" value="Genomic_DNA"/>
</dbReference>
<gene>
    <name evidence="2" type="ORF">RG963_09375</name>
</gene>
<reference evidence="3" key="1">
    <citation type="submission" date="2023-07" db="EMBL/GenBank/DDBJ databases">
        <title>Whole-genome sequencing of a new Methanosarcina sp. Z-7115.</title>
        <authorList>
            <person name="Zhilina T.N."/>
            <person name="Merkel A.Y."/>
        </authorList>
    </citation>
    <scope>NUCLEOTIDE SEQUENCE [LARGE SCALE GENOMIC DNA]</scope>
    <source>
        <strain evidence="3">Z-7115</strain>
    </source>
</reference>
<dbReference type="InterPro" id="IPR037523">
    <property type="entry name" value="VOC_core"/>
</dbReference>